<dbReference type="PANTHER" id="PTHR34875">
    <property type="entry name" value="UPF0237 PROTEIN MJ1558"/>
    <property type="match status" value="1"/>
</dbReference>
<dbReference type="SUPFAM" id="SSF55021">
    <property type="entry name" value="ACT-like"/>
    <property type="match status" value="2"/>
</dbReference>
<reference evidence="2" key="1">
    <citation type="submission" date="2024-05" db="EMBL/GenBank/DDBJ databases">
        <title>Planctomycetes of the genus Singulisphaera possess chitinolytic capabilities.</title>
        <authorList>
            <person name="Ivanova A."/>
        </authorList>
    </citation>
    <scope>NUCLEOTIDE SEQUENCE</scope>
    <source>
        <strain evidence="2">Ch08T</strain>
    </source>
</reference>
<dbReference type="PROSITE" id="PS51671">
    <property type="entry name" value="ACT"/>
    <property type="match status" value="1"/>
</dbReference>
<accession>A0AAU7C9J5</accession>
<dbReference type="EMBL" id="CP155447">
    <property type="protein sequence ID" value="XBH01674.1"/>
    <property type="molecule type" value="Genomic_DNA"/>
</dbReference>
<dbReference type="InterPro" id="IPR045865">
    <property type="entry name" value="ACT-like_dom_sf"/>
</dbReference>
<proteinExistence type="predicted"/>
<dbReference type="RefSeq" id="WP_406694417.1">
    <property type="nucleotide sequence ID" value="NZ_CP155447.1"/>
</dbReference>
<dbReference type="PIRSF" id="PIRSF028103">
    <property type="entry name" value="GcvR"/>
    <property type="match status" value="1"/>
</dbReference>
<feature type="domain" description="ACT" evidence="1">
    <location>
        <begin position="94"/>
        <end position="175"/>
    </location>
</feature>
<sequence length="175" mass="18888">MQRNYVLTLTGPDRIGIVHEVTGLLLARGGNVTTSRMVRLGGEFAVLMLVSLPSEPFDGLEVDLAVLTAQGYKITTTQAEHPHAEPPPGWLPYRIEVQGADHEGIIHEVSQYLSQNGVNIESIDSETTPAPTTGSPLFAMTAHVVIPPSLSVPDWEAGLEKIGVRLNVEIDVFAK</sequence>
<dbReference type="InterPro" id="IPR016867">
    <property type="entry name" value="GcvR"/>
</dbReference>
<dbReference type="PANTHER" id="PTHR34875:SF6">
    <property type="entry name" value="UPF0237 PROTEIN MJ1558"/>
    <property type="match status" value="1"/>
</dbReference>
<dbReference type="AlphaFoldDB" id="A0AAU7C9J5"/>
<dbReference type="CDD" id="cd04869">
    <property type="entry name" value="ACT_GcvR_2"/>
    <property type="match status" value="1"/>
</dbReference>
<dbReference type="Pfam" id="PF13740">
    <property type="entry name" value="ACT_6"/>
    <property type="match status" value="1"/>
</dbReference>
<protein>
    <submittedName>
        <fullName evidence="2">ACT domain-containing protein</fullName>
    </submittedName>
</protein>
<name>A0AAU7C9J5_9BACT</name>
<dbReference type="GO" id="GO:0006355">
    <property type="term" value="P:regulation of DNA-templated transcription"/>
    <property type="evidence" value="ECO:0007669"/>
    <property type="project" value="InterPro"/>
</dbReference>
<dbReference type="InterPro" id="IPR002912">
    <property type="entry name" value="ACT_dom"/>
</dbReference>
<dbReference type="InterPro" id="IPR050990">
    <property type="entry name" value="UPF0237/GcvR_regulator"/>
</dbReference>
<evidence type="ECO:0000313" key="2">
    <source>
        <dbReference type="EMBL" id="XBH01674.1"/>
    </source>
</evidence>
<dbReference type="Gene3D" id="3.30.70.260">
    <property type="match status" value="2"/>
</dbReference>
<evidence type="ECO:0000259" key="1">
    <source>
        <dbReference type="PROSITE" id="PS51671"/>
    </source>
</evidence>
<organism evidence="2">
    <name type="scientific">Singulisphaera sp. Ch08</name>
    <dbReference type="NCBI Taxonomy" id="3120278"/>
    <lineage>
        <taxon>Bacteria</taxon>
        <taxon>Pseudomonadati</taxon>
        <taxon>Planctomycetota</taxon>
        <taxon>Planctomycetia</taxon>
        <taxon>Isosphaerales</taxon>
        <taxon>Isosphaeraceae</taxon>
        <taxon>Singulisphaera</taxon>
    </lineage>
</organism>
<gene>
    <name evidence="2" type="ORF">V5E97_25410</name>
</gene>